<keyword evidence="4" id="KW-0067">ATP-binding</keyword>
<evidence type="ECO:0000256" key="1">
    <source>
        <dbReference type="ARBA" id="ARBA00005417"/>
    </source>
</evidence>
<evidence type="ECO:0000256" key="4">
    <source>
        <dbReference type="ARBA" id="ARBA00022840"/>
    </source>
</evidence>
<dbReference type="InterPro" id="IPR027417">
    <property type="entry name" value="P-loop_NTPase"/>
</dbReference>
<dbReference type="AlphaFoldDB" id="A0A1G1WC66"/>
<keyword evidence="2" id="KW-0813">Transport</keyword>
<dbReference type="Proteomes" id="UP000178162">
    <property type="component" value="Unassembled WGS sequence"/>
</dbReference>
<evidence type="ECO:0000256" key="3">
    <source>
        <dbReference type="ARBA" id="ARBA00022741"/>
    </source>
</evidence>
<gene>
    <name evidence="6" type="ORF">A2134_02210</name>
</gene>
<evidence type="ECO:0000256" key="2">
    <source>
        <dbReference type="ARBA" id="ARBA00022448"/>
    </source>
</evidence>
<proteinExistence type="inferred from homology"/>
<dbReference type="CDD" id="cd03230">
    <property type="entry name" value="ABC_DR_subfamily_A"/>
    <property type="match status" value="1"/>
</dbReference>
<dbReference type="STRING" id="1802595.A2134_02210"/>
<evidence type="ECO:0000259" key="5">
    <source>
        <dbReference type="PROSITE" id="PS50893"/>
    </source>
</evidence>
<evidence type="ECO:0000313" key="6">
    <source>
        <dbReference type="EMBL" id="OGY25221.1"/>
    </source>
</evidence>
<dbReference type="SMART" id="SM00382">
    <property type="entry name" value="AAA"/>
    <property type="match status" value="1"/>
</dbReference>
<dbReference type="GO" id="GO:0005524">
    <property type="term" value="F:ATP binding"/>
    <property type="evidence" value="ECO:0007669"/>
    <property type="project" value="UniProtKB-KW"/>
</dbReference>
<keyword evidence="3" id="KW-0547">Nucleotide-binding</keyword>
<dbReference type="PROSITE" id="PS50893">
    <property type="entry name" value="ABC_TRANSPORTER_2"/>
    <property type="match status" value="1"/>
</dbReference>
<dbReference type="InterPro" id="IPR003439">
    <property type="entry name" value="ABC_transporter-like_ATP-bd"/>
</dbReference>
<dbReference type="Gene3D" id="3.40.50.300">
    <property type="entry name" value="P-loop containing nucleotide triphosphate hydrolases"/>
    <property type="match status" value="1"/>
</dbReference>
<dbReference type="InterPro" id="IPR050763">
    <property type="entry name" value="ABC_transporter_ATP-binding"/>
</dbReference>
<dbReference type="EMBL" id="MHCR01000020">
    <property type="protein sequence ID" value="OGY25221.1"/>
    <property type="molecule type" value="Genomic_DNA"/>
</dbReference>
<dbReference type="GO" id="GO:0016887">
    <property type="term" value="F:ATP hydrolysis activity"/>
    <property type="evidence" value="ECO:0007669"/>
    <property type="project" value="InterPro"/>
</dbReference>
<comment type="caution">
    <text evidence="6">The sequence shown here is derived from an EMBL/GenBank/DDBJ whole genome shotgun (WGS) entry which is preliminary data.</text>
</comment>
<dbReference type="PANTHER" id="PTHR42711:SF5">
    <property type="entry name" value="ABC TRANSPORTER ATP-BINDING PROTEIN NATA"/>
    <property type="match status" value="1"/>
</dbReference>
<dbReference type="SUPFAM" id="SSF52540">
    <property type="entry name" value="P-loop containing nucleoside triphosphate hydrolases"/>
    <property type="match status" value="1"/>
</dbReference>
<protein>
    <recommendedName>
        <fullName evidence="5">ABC transporter domain-containing protein</fullName>
    </recommendedName>
</protein>
<dbReference type="InterPro" id="IPR003593">
    <property type="entry name" value="AAA+_ATPase"/>
</dbReference>
<sequence length="301" mass="33712">MEPTVVIETKKLTKYYGKQVGVMDLDLAVHEGEVFGYLGPNGAGKSTTIKLLLNFINPTSGSTAVFGKDPQKQSTGILGDIGYIPGEIHMYDTLSGRDHLKFQASLQGGVDWKYVKKLAFRLQVDLNKPIKSLSHGNKQKIAIIAAFMHEPKLLILDEPTTGLDPLIQREFYDLVSEVNQAGSTFFISSHVLPEVERMCHRVGILKEGRLIVTEEIDTLKKRAVRSLEIQFAREVKTADLQGIKGVRELQVEGNIAHCRVEGSLDQLIKKISKYEVLNLITQEADLEQVFLDYYKRDKNVA</sequence>
<dbReference type="PROSITE" id="PS00211">
    <property type="entry name" value="ABC_TRANSPORTER_1"/>
    <property type="match status" value="1"/>
</dbReference>
<dbReference type="InterPro" id="IPR017871">
    <property type="entry name" value="ABC_transporter-like_CS"/>
</dbReference>
<accession>A0A1G1WC66</accession>
<reference evidence="6 7" key="1">
    <citation type="journal article" date="2016" name="Nat. Commun.">
        <title>Thousands of microbial genomes shed light on interconnected biogeochemical processes in an aquifer system.</title>
        <authorList>
            <person name="Anantharaman K."/>
            <person name="Brown C.T."/>
            <person name="Hug L.A."/>
            <person name="Sharon I."/>
            <person name="Castelle C.J."/>
            <person name="Probst A.J."/>
            <person name="Thomas B.C."/>
            <person name="Singh A."/>
            <person name="Wilkins M.J."/>
            <person name="Karaoz U."/>
            <person name="Brodie E.L."/>
            <person name="Williams K.H."/>
            <person name="Hubbard S.S."/>
            <person name="Banfield J.F."/>
        </authorList>
    </citation>
    <scope>NUCLEOTIDE SEQUENCE [LARGE SCALE GENOMIC DNA]</scope>
</reference>
<evidence type="ECO:0000313" key="7">
    <source>
        <dbReference type="Proteomes" id="UP000178162"/>
    </source>
</evidence>
<dbReference type="Pfam" id="PF00005">
    <property type="entry name" value="ABC_tran"/>
    <property type="match status" value="1"/>
</dbReference>
<name>A0A1G1WC66_9BACT</name>
<comment type="similarity">
    <text evidence="1">Belongs to the ABC transporter superfamily.</text>
</comment>
<feature type="domain" description="ABC transporter" evidence="5">
    <location>
        <begin position="7"/>
        <end position="232"/>
    </location>
</feature>
<organism evidence="6 7">
    <name type="scientific">Candidatus Woykebacteria bacterium RBG_16_39_9b</name>
    <dbReference type="NCBI Taxonomy" id="1802595"/>
    <lineage>
        <taxon>Bacteria</taxon>
        <taxon>Candidatus Woykeibacteriota</taxon>
    </lineage>
</organism>
<dbReference type="PANTHER" id="PTHR42711">
    <property type="entry name" value="ABC TRANSPORTER ATP-BINDING PROTEIN"/>
    <property type="match status" value="1"/>
</dbReference>